<name>A0A2N1PQJ9_9BACT</name>
<evidence type="ECO:0000259" key="2">
    <source>
        <dbReference type="Pfam" id="PF01370"/>
    </source>
</evidence>
<comment type="similarity">
    <text evidence="1">Belongs to the NAD(P)-dependent epimerase/dehydratase family.</text>
</comment>
<gene>
    <name evidence="3" type="ORF">CVV64_09695</name>
</gene>
<dbReference type="AlphaFoldDB" id="A0A2N1PQJ9"/>
<proteinExistence type="inferred from homology"/>
<sequence length="331" mass="36611">MSKILVTGGAGFIGSHIVDRLLEMNHDIIVLDDLSGGFIENVNPRATFIEGTITCPVTVGALFEKYNFEYVYHLAAYAAEGLSHFIKKFNYENNLIGSVNLINASINSNVKCFIFTSSIAVYGKNQLPMTEELTPLPEDPYGIAKLAVEQELAVSKEMFGLDYVIFRPHNVYGERQNIGDKYRNVIGIFMNNLMKDEALPVFGDGGQTRAFTYIDDIAAIIASSPFTPEALGQTFNIGSDIETEVADLAAIVADSMNKPLNLKHLPERKEVRHAYADHSKARKVFGNLNDTALKHGIARMAQWAQSVGSRKSQNFKGIEITKNLPPSWSNQ</sequence>
<dbReference type="Gene3D" id="3.90.25.10">
    <property type="entry name" value="UDP-galactose 4-epimerase, domain 1"/>
    <property type="match status" value="1"/>
</dbReference>
<protein>
    <submittedName>
        <fullName evidence="3">UDP-glucose 4-epimerase</fullName>
    </submittedName>
</protein>
<organism evidence="3 4">
    <name type="scientific">Candidatus Wallbacteria bacterium HGW-Wallbacteria-1</name>
    <dbReference type="NCBI Taxonomy" id="2013854"/>
    <lineage>
        <taxon>Bacteria</taxon>
        <taxon>Candidatus Walliibacteriota</taxon>
    </lineage>
</organism>
<dbReference type="Gene3D" id="3.40.50.720">
    <property type="entry name" value="NAD(P)-binding Rossmann-like Domain"/>
    <property type="match status" value="1"/>
</dbReference>
<evidence type="ECO:0000313" key="4">
    <source>
        <dbReference type="Proteomes" id="UP000233256"/>
    </source>
</evidence>
<reference evidence="3 4" key="1">
    <citation type="journal article" date="2017" name="ISME J.">
        <title>Potential for microbial H2 and metal transformations associated with novel bacteria and archaea in deep terrestrial subsurface sediments.</title>
        <authorList>
            <person name="Hernsdorf A.W."/>
            <person name="Amano Y."/>
            <person name="Miyakawa K."/>
            <person name="Ise K."/>
            <person name="Suzuki Y."/>
            <person name="Anantharaman K."/>
            <person name="Probst A."/>
            <person name="Burstein D."/>
            <person name="Thomas B.C."/>
            <person name="Banfield J.F."/>
        </authorList>
    </citation>
    <scope>NUCLEOTIDE SEQUENCE [LARGE SCALE GENOMIC DNA]</scope>
    <source>
        <strain evidence="3">HGW-Wallbacteria-1</strain>
    </source>
</reference>
<accession>A0A2N1PQJ9</accession>
<dbReference type="SUPFAM" id="SSF51735">
    <property type="entry name" value="NAD(P)-binding Rossmann-fold domains"/>
    <property type="match status" value="1"/>
</dbReference>
<comment type="caution">
    <text evidence="3">The sequence shown here is derived from an EMBL/GenBank/DDBJ whole genome shotgun (WGS) entry which is preliminary data.</text>
</comment>
<dbReference type="EMBL" id="PGXC01000005">
    <property type="protein sequence ID" value="PKK90620.1"/>
    <property type="molecule type" value="Genomic_DNA"/>
</dbReference>
<dbReference type="Proteomes" id="UP000233256">
    <property type="component" value="Unassembled WGS sequence"/>
</dbReference>
<evidence type="ECO:0000256" key="1">
    <source>
        <dbReference type="ARBA" id="ARBA00007637"/>
    </source>
</evidence>
<dbReference type="InterPro" id="IPR001509">
    <property type="entry name" value="Epimerase_deHydtase"/>
</dbReference>
<dbReference type="InterPro" id="IPR036291">
    <property type="entry name" value="NAD(P)-bd_dom_sf"/>
</dbReference>
<feature type="domain" description="NAD-dependent epimerase/dehydratase" evidence="2">
    <location>
        <begin position="4"/>
        <end position="238"/>
    </location>
</feature>
<dbReference type="PANTHER" id="PTHR43000">
    <property type="entry name" value="DTDP-D-GLUCOSE 4,6-DEHYDRATASE-RELATED"/>
    <property type="match status" value="1"/>
</dbReference>
<dbReference type="Pfam" id="PF01370">
    <property type="entry name" value="Epimerase"/>
    <property type="match status" value="1"/>
</dbReference>
<evidence type="ECO:0000313" key="3">
    <source>
        <dbReference type="EMBL" id="PKK90620.1"/>
    </source>
</evidence>